<organism evidence="1 2">
    <name type="scientific">Streptomyces canarius</name>
    <dbReference type="NCBI Taxonomy" id="285453"/>
    <lineage>
        <taxon>Bacteria</taxon>
        <taxon>Bacillati</taxon>
        <taxon>Actinomycetota</taxon>
        <taxon>Actinomycetes</taxon>
        <taxon>Kitasatosporales</taxon>
        <taxon>Streptomycetaceae</taxon>
        <taxon>Streptomyces</taxon>
    </lineage>
</organism>
<evidence type="ECO:0000313" key="1">
    <source>
        <dbReference type="EMBL" id="GHA74492.1"/>
    </source>
</evidence>
<name>A0ABQ3DB39_9ACTN</name>
<sequence length="70" mass="8003">MCTLPPMNTTRYGEPCPLCRTPLLLDVLQVRSARSAFLTAERVTLRRCPGCQTVRSEQWTEVMRSHYGDC</sequence>
<proteinExistence type="predicted"/>
<comment type="caution">
    <text evidence="1">The sequence shown here is derived from an EMBL/GenBank/DDBJ whole genome shotgun (WGS) entry which is preliminary data.</text>
</comment>
<dbReference type="Proteomes" id="UP000653644">
    <property type="component" value="Unassembled WGS sequence"/>
</dbReference>
<evidence type="ECO:0008006" key="3">
    <source>
        <dbReference type="Google" id="ProtNLM"/>
    </source>
</evidence>
<reference evidence="2" key="1">
    <citation type="journal article" date="2019" name="Int. J. Syst. Evol. Microbiol.">
        <title>The Global Catalogue of Microorganisms (GCM) 10K type strain sequencing project: providing services to taxonomists for standard genome sequencing and annotation.</title>
        <authorList>
            <consortium name="The Broad Institute Genomics Platform"/>
            <consortium name="The Broad Institute Genome Sequencing Center for Infectious Disease"/>
            <person name="Wu L."/>
            <person name="Ma J."/>
        </authorList>
    </citation>
    <scope>NUCLEOTIDE SEQUENCE [LARGE SCALE GENOMIC DNA]</scope>
    <source>
        <strain evidence="2">JCM 4733</strain>
    </source>
</reference>
<evidence type="ECO:0000313" key="2">
    <source>
        <dbReference type="Proteomes" id="UP000653644"/>
    </source>
</evidence>
<protein>
    <recommendedName>
        <fullName evidence="3">Transcription factor zinc-finger domain-containing protein</fullName>
    </recommendedName>
</protein>
<gene>
    <name evidence="1" type="ORF">GCM10010345_91260</name>
</gene>
<accession>A0ABQ3DB39</accession>
<dbReference type="EMBL" id="BMVN01000097">
    <property type="protein sequence ID" value="GHA74492.1"/>
    <property type="molecule type" value="Genomic_DNA"/>
</dbReference>
<keyword evidence="2" id="KW-1185">Reference proteome</keyword>